<evidence type="ECO:0000256" key="1">
    <source>
        <dbReference type="SAM" id="MobiDB-lite"/>
    </source>
</evidence>
<name>A0AAF1BK28_9TREE</name>
<dbReference type="AlphaFoldDB" id="A0AAF1BK28"/>
<feature type="region of interest" description="Disordered" evidence="1">
    <location>
        <begin position="1"/>
        <end position="70"/>
    </location>
</feature>
<feature type="region of interest" description="Disordered" evidence="1">
    <location>
        <begin position="181"/>
        <end position="214"/>
    </location>
</feature>
<gene>
    <name evidence="2" type="ORF">LOC62_03G004076</name>
</gene>
<accession>A0AAF1BK28</accession>
<dbReference type="Proteomes" id="UP000827549">
    <property type="component" value="Chromosome 3"/>
</dbReference>
<evidence type="ECO:0000313" key="2">
    <source>
        <dbReference type="EMBL" id="WOO80550.1"/>
    </source>
</evidence>
<dbReference type="GeneID" id="87807316"/>
<evidence type="ECO:0000313" key="3">
    <source>
        <dbReference type="Proteomes" id="UP000827549"/>
    </source>
</evidence>
<dbReference type="RefSeq" id="XP_062626582.1">
    <property type="nucleotide sequence ID" value="XM_062770598.1"/>
</dbReference>
<keyword evidence="3" id="KW-1185">Reference proteome</keyword>
<reference evidence="2" key="1">
    <citation type="submission" date="2023-10" db="EMBL/GenBank/DDBJ databases">
        <authorList>
            <person name="Noh H."/>
        </authorList>
    </citation>
    <scope>NUCLEOTIDE SEQUENCE</scope>
    <source>
        <strain evidence="2">DUCC4014</strain>
    </source>
</reference>
<dbReference type="EMBL" id="CP086716">
    <property type="protein sequence ID" value="WOO80550.1"/>
    <property type="molecule type" value="Genomic_DNA"/>
</dbReference>
<sequence>MNILDPSPQDVANHTVEVETPTRAPPLPRRPVKSALVHVQNTGRQLDDASNEAPVHKPTDYSSPGPQLQGKKNVKITEKVQMAPATFYPTAQDDAATERVFDEVAGRGDGPDISSGSRGTVALPLKPSARVADSSQNVSQEQILSGLNLELPQLNGSGIGAPAASMQHAIIFSAFPTAHTAVPSGPVRRNSAGPADRQSKRARFSPPSGSREHSIHSALHALADVAHSMLSQRVLAPARKVGRTHRHLASSVEATAHKWCSEASGMTAKLTTADAAYQAALQKLSDSTRLAKEGAEERHTRVIQKMEASTNVMSIPDSLF</sequence>
<proteinExistence type="predicted"/>
<protein>
    <submittedName>
        <fullName evidence="2">Uncharacterized protein</fullName>
    </submittedName>
</protein>
<organism evidence="2 3">
    <name type="scientific">Vanrija pseudolonga</name>
    <dbReference type="NCBI Taxonomy" id="143232"/>
    <lineage>
        <taxon>Eukaryota</taxon>
        <taxon>Fungi</taxon>
        <taxon>Dikarya</taxon>
        <taxon>Basidiomycota</taxon>
        <taxon>Agaricomycotina</taxon>
        <taxon>Tremellomycetes</taxon>
        <taxon>Trichosporonales</taxon>
        <taxon>Trichosporonaceae</taxon>
        <taxon>Vanrija</taxon>
    </lineage>
</organism>